<keyword evidence="1" id="KW-0175">Coiled coil</keyword>
<dbReference type="EMBL" id="CP099418">
    <property type="protein sequence ID" value="USW46928.1"/>
    <property type="molecule type" value="Genomic_DNA"/>
</dbReference>
<proteinExistence type="predicted"/>
<keyword evidence="4" id="KW-1185">Reference proteome</keyword>
<dbReference type="AlphaFoldDB" id="A0A9Q9AHF2"/>
<evidence type="ECO:0000313" key="3">
    <source>
        <dbReference type="EMBL" id="USW46928.1"/>
    </source>
</evidence>
<organism evidence="3 4">
    <name type="scientific">Septoria linicola</name>
    <dbReference type="NCBI Taxonomy" id="215465"/>
    <lineage>
        <taxon>Eukaryota</taxon>
        <taxon>Fungi</taxon>
        <taxon>Dikarya</taxon>
        <taxon>Ascomycota</taxon>
        <taxon>Pezizomycotina</taxon>
        <taxon>Dothideomycetes</taxon>
        <taxon>Dothideomycetidae</taxon>
        <taxon>Mycosphaerellales</taxon>
        <taxon>Mycosphaerellaceae</taxon>
        <taxon>Septoria</taxon>
    </lineage>
</organism>
<feature type="coiled-coil region" evidence="1">
    <location>
        <begin position="332"/>
        <end position="359"/>
    </location>
</feature>
<feature type="compositionally biased region" description="Basic and acidic residues" evidence="2">
    <location>
        <begin position="531"/>
        <end position="553"/>
    </location>
</feature>
<dbReference type="Proteomes" id="UP001056384">
    <property type="component" value="Chromosome 1"/>
</dbReference>
<evidence type="ECO:0000313" key="4">
    <source>
        <dbReference type="Proteomes" id="UP001056384"/>
    </source>
</evidence>
<gene>
    <name evidence="3" type="ORF">Slin15195_G002470</name>
</gene>
<evidence type="ECO:0000256" key="1">
    <source>
        <dbReference type="SAM" id="Coils"/>
    </source>
</evidence>
<feature type="region of interest" description="Disordered" evidence="2">
    <location>
        <begin position="517"/>
        <end position="647"/>
    </location>
</feature>
<accession>A0A9Q9AHF2</accession>
<feature type="compositionally biased region" description="Basic and acidic residues" evidence="2">
    <location>
        <begin position="608"/>
        <end position="620"/>
    </location>
</feature>
<feature type="compositionally biased region" description="Basic residues" evidence="2">
    <location>
        <begin position="566"/>
        <end position="575"/>
    </location>
</feature>
<sequence>MDDVHQELIRLKQRVSEMAASYSCSPPKLSHYNADGDTFFAKIVDAKAHLDSIQASLLMNDDHRRHTGESYADTYSSSWVSPPQPSNILPHRGLTMPSAPLFWSLFNSLRTDVRSLDNRVGDLEQSVSNLEDRVDHCLDPFTPLSSAADVSAQPFAQVMSRGLPIASRPDVGAYSECFGDYTYPNFANSPSLHSHQKSVELDATVSGIDRFAPYEDGFSGHCFPGSTLSDAQAPEGVAFRDKEISDLEELNRSTQDSLRRSEQASSERQSYIQELEAANAELEKKVSEREECLAICSSVLGTEVEKMRAACQTKDAALQMWTANHSAACENFARKEDELAAANQRLQQMYNLHASKQDELDDVINAKDDELQRLRVFCESKDAVVVKQEEVIARGVILMEQKDDEIERVSRDLKRLKDDCDNETREKERLSRLFEERGEVVAQLRASLNHALTPTTTPTTTKLAPEPSTRTPGFEATYSPFATSGPELHATHVSKWAPKPFKNARLPSEQQRAAIWESGPRSISHTFGRPGWREGSVDARRSDSVRLLEKLALTEESPPQKQDRPRAHREKRSHVSRSSAGPFSFLNDTTQPTLLPPLPPRRRISLAEIRDSRETSEPITKHVSMQDLPRSRLQPYVEAAAEEEPRD</sequence>
<evidence type="ECO:0000256" key="2">
    <source>
        <dbReference type="SAM" id="MobiDB-lite"/>
    </source>
</evidence>
<feature type="coiled-coil region" evidence="1">
    <location>
        <begin position="399"/>
        <end position="433"/>
    </location>
</feature>
<reference evidence="3" key="1">
    <citation type="submission" date="2022-06" db="EMBL/GenBank/DDBJ databases">
        <title>Complete genome sequences of two strains of the flax pathogen Septoria linicola.</title>
        <authorList>
            <person name="Lapalu N."/>
            <person name="Simon A."/>
            <person name="Demenou B."/>
            <person name="Paumier D."/>
            <person name="Guillot M.-P."/>
            <person name="Gout L."/>
            <person name="Valade R."/>
        </authorList>
    </citation>
    <scope>NUCLEOTIDE SEQUENCE</scope>
    <source>
        <strain evidence="3">SE15195</strain>
    </source>
</reference>
<name>A0A9Q9AHF2_9PEZI</name>
<feature type="region of interest" description="Disordered" evidence="2">
    <location>
        <begin position="249"/>
        <end position="268"/>
    </location>
</feature>
<feature type="compositionally biased region" description="Basic and acidic residues" evidence="2">
    <location>
        <begin position="249"/>
        <end position="262"/>
    </location>
</feature>
<protein>
    <submittedName>
        <fullName evidence="3">Uncharacterized protein</fullName>
    </submittedName>
</protein>